<dbReference type="SMART" id="SM00220">
    <property type="entry name" value="S_TKc"/>
    <property type="match status" value="1"/>
</dbReference>
<dbReference type="GO" id="GO:0005524">
    <property type="term" value="F:ATP binding"/>
    <property type="evidence" value="ECO:0007669"/>
    <property type="project" value="UniProtKB-UniRule"/>
</dbReference>
<dbReference type="Proteomes" id="UP000886885">
    <property type="component" value="Chromosome 9A"/>
</dbReference>
<dbReference type="PROSITE" id="PS00107">
    <property type="entry name" value="PROTEIN_KINASE_ATP"/>
    <property type="match status" value="1"/>
</dbReference>
<dbReference type="InterPro" id="IPR000719">
    <property type="entry name" value="Prot_kinase_dom"/>
</dbReference>
<dbReference type="FunFam" id="1.10.510.10:FF:000095">
    <property type="entry name" value="protein STRUBBELIG-RECEPTOR FAMILY 8"/>
    <property type="match status" value="1"/>
</dbReference>
<reference evidence="7" key="1">
    <citation type="journal article" date="2020" name="bioRxiv">
        <title>Hybrid origin of Populus tomentosa Carr. identified through genome sequencing and phylogenomic analysis.</title>
        <authorList>
            <person name="An X."/>
            <person name="Gao K."/>
            <person name="Chen Z."/>
            <person name="Li J."/>
            <person name="Yang X."/>
            <person name="Yang X."/>
            <person name="Zhou J."/>
            <person name="Guo T."/>
            <person name="Zhao T."/>
            <person name="Huang S."/>
            <person name="Miao D."/>
            <person name="Khan W.U."/>
            <person name="Rao P."/>
            <person name="Ye M."/>
            <person name="Lei B."/>
            <person name="Liao W."/>
            <person name="Wang J."/>
            <person name="Ji L."/>
            <person name="Li Y."/>
            <person name="Guo B."/>
            <person name="Mustafa N.S."/>
            <person name="Li S."/>
            <person name="Yun Q."/>
            <person name="Keller S.R."/>
            <person name="Mao J."/>
            <person name="Zhang R."/>
            <person name="Strauss S.H."/>
        </authorList>
    </citation>
    <scope>NUCLEOTIDE SEQUENCE</scope>
    <source>
        <strain evidence="7">GM15</strain>
        <tissue evidence="7">Leaf</tissue>
    </source>
</reference>
<dbReference type="InterPro" id="IPR046958">
    <property type="entry name" value="RBK1/2/STUNTED"/>
</dbReference>
<keyword evidence="1" id="KW-0808">Transferase</keyword>
<evidence type="ECO:0000313" key="8">
    <source>
        <dbReference type="Proteomes" id="UP000886885"/>
    </source>
</evidence>
<dbReference type="PANTHER" id="PTHR47987">
    <property type="entry name" value="OS08G0249100 PROTEIN"/>
    <property type="match status" value="1"/>
</dbReference>
<evidence type="ECO:0000256" key="3">
    <source>
        <dbReference type="ARBA" id="ARBA00022777"/>
    </source>
</evidence>
<evidence type="ECO:0000256" key="4">
    <source>
        <dbReference type="ARBA" id="ARBA00022840"/>
    </source>
</evidence>
<keyword evidence="4 5" id="KW-0067">ATP-binding</keyword>
<dbReference type="GO" id="GO:0004672">
    <property type="term" value="F:protein kinase activity"/>
    <property type="evidence" value="ECO:0007669"/>
    <property type="project" value="InterPro"/>
</dbReference>
<name>A0A8X7ZGQ1_POPTO</name>
<dbReference type="InterPro" id="IPR008271">
    <property type="entry name" value="Ser/Thr_kinase_AS"/>
</dbReference>
<feature type="domain" description="Protein kinase" evidence="6">
    <location>
        <begin position="253"/>
        <end position="520"/>
    </location>
</feature>
<accession>A0A8X7ZGQ1</accession>
<dbReference type="PROSITE" id="PS50011">
    <property type="entry name" value="PROTEIN_KINASE_DOM"/>
    <property type="match status" value="1"/>
</dbReference>
<evidence type="ECO:0000256" key="5">
    <source>
        <dbReference type="PROSITE-ProRule" id="PRU10141"/>
    </source>
</evidence>
<dbReference type="FunFam" id="3.30.200.20:FF:000268">
    <property type="entry name" value="probable receptor-like serine/threonine-protein kinase At5g57670"/>
    <property type="match status" value="1"/>
</dbReference>
<sequence length="560" mass="62820">MAGKASREWKVFPIVKSKEEKKRTMIVGLKSDNYSREMLLRFLHKVVNPRDNVLAIHVQEPSDTFDPNTFYIHEDICKAKQVDFLVKVCNGDSYISELGYQVRVNYATILAVGCSLSGIKQSVVNDCLKELPPSCSFLVMDKSGKIVLQRPGTSQQGSIYAPFRHPLSSSSEKSYFHQQRAASQLRKSLTVPSSSTAPSMQQTDITARYNIRKAVQVSDLWAEKVSHGSLILEAKGLVRHFTFQELSLATNNFSPEMVIGVGGHSKVYRANLEDGQAVAVKILKETHFPAEDLLHEVRILSDVKHENIIQIIGYCYSKEMHAIVCNLLIGSLKQNLRQLRWNERMGVAVGVAKALEYLHHSFNPPIIHRDVKSSNILLSGTRQPQLSDFGGAMVSQPSEQISASTKPSKVVGTFGYLAPEYMMYGKVDEKVDVYSYGVVLLELITGQEAIQTNEANHESLVLWARSLLNSGLCERLIDPHLSGDYKREEMEIMISVARLCLVHSSSRRPTMEMRVRDNLLNAKSKEEKFTWRMDSSSSTVITTLPVDDSYHEILPSEAPD</sequence>
<dbReference type="Pfam" id="PF00069">
    <property type="entry name" value="Pkinase"/>
    <property type="match status" value="1"/>
</dbReference>
<dbReference type="AlphaFoldDB" id="A0A8X7ZGQ1"/>
<keyword evidence="8" id="KW-1185">Reference proteome</keyword>
<dbReference type="OrthoDB" id="4062651at2759"/>
<organism evidence="7 8">
    <name type="scientific">Populus tomentosa</name>
    <name type="common">Chinese white poplar</name>
    <dbReference type="NCBI Taxonomy" id="118781"/>
    <lineage>
        <taxon>Eukaryota</taxon>
        <taxon>Viridiplantae</taxon>
        <taxon>Streptophyta</taxon>
        <taxon>Embryophyta</taxon>
        <taxon>Tracheophyta</taxon>
        <taxon>Spermatophyta</taxon>
        <taxon>Magnoliopsida</taxon>
        <taxon>eudicotyledons</taxon>
        <taxon>Gunneridae</taxon>
        <taxon>Pentapetalae</taxon>
        <taxon>rosids</taxon>
        <taxon>fabids</taxon>
        <taxon>Malpighiales</taxon>
        <taxon>Salicaceae</taxon>
        <taxon>Saliceae</taxon>
        <taxon>Populus</taxon>
    </lineage>
</organism>
<feature type="binding site" evidence="5">
    <location>
        <position position="281"/>
    </location>
    <ligand>
        <name>ATP</name>
        <dbReference type="ChEBI" id="CHEBI:30616"/>
    </ligand>
</feature>
<comment type="caution">
    <text evidence="7">The sequence shown here is derived from an EMBL/GenBank/DDBJ whole genome shotgun (WGS) entry which is preliminary data.</text>
</comment>
<evidence type="ECO:0000259" key="6">
    <source>
        <dbReference type="PROSITE" id="PS50011"/>
    </source>
</evidence>
<proteinExistence type="predicted"/>
<evidence type="ECO:0000313" key="7">
    <source>
        <dbReference type="EMBL" id="KAG6763030.1"/>
    </source>
</evidence>
<keyword evidence="3" id="KW-0418">Kinase</keyword>
<evidence type="ECO:0000256" key="2">
    <source>
        <dbReference type="ARBA" id="ARBA00022741"/>
    </source>
</evidence>
<dbReference type="InterPro" id="IPR017441">
    <property type="entry name" value="Protein_kinase_ATP_BS"/>
</dbReference>
<evidence type="ECO:0000256" key="1">
    <source>
        <dbReference type="ARBA" id="ARBA00022679"/>
    </source>
</evidence>
<dbReference type="PANTHER" id="PTHR47987:SF11">
    <property type="entry name" value="RECEPTOR-LIKE CYTOSOLIC SERINE_THREONINE-PROTEIN KINASE RBK1 ISOFORM X1"/>
    <property type="match status" value="1"/>
</dbReference>
<gene>
    <name evidence="7" type="ORF">POTOM_033562</name>
</gene>
<dbReference type="EMBL" id="JAAWWB010000017">
    <property type="protein sequence ID" value="KAG6763030.1"/>
    <property type="molecule type" value="Genomic_DNA"/>
</dbReference>
<protein>
    <recommendedName>
        <fullName evidence="6">Protein kinase domain-containing protein</fullName>
    </recommendedName>
</protein>
<dbReference type="PROSITE" id="PS00108">
    <property type="entry name" value="PROTEIN_KINASE_ST"/>
    <property type="match status" value="1"/>
</dbReference>
<keyword evidence="2 5" id="KW-0547">Nucleotide-binding</keyword>